<dbReference type="Proteomes" id="UP000435112">
    <property type="component" value="Unassembled WGS sequence"/>
</dbReference>
<evidence type="ECO:0000313" key="2">
    <source>
        <dbReference type="EMBL" id="KAE9042536.1"/>
    </source>
</evidence>
<evidence type="ECO:0000313" key="3">
    <source>
        <dbReference type="Proteomes" id="UP000429607"/>
    </source>
</evidence>
<dbReference type="AlphaFoldDB" id="A0A6A3NG31"/>
<dbReference type="EMBL" id="QXFU01000298">
    <property type="protein sequence ID" value="KAE9037419.1"/>
    <property type="molecule type" value="Genomic_DNA"/>
</dbReference>
<evidence type="ECO:0000313" key="4">
    <source>
        <dbReference type="Proteomes" id="UP000435112"/>
    </source>
</evidence>
<sequence length="33" mass="3426">MIQEDLAAAVLENSTTEKKWAAAGTDDSMAAAD</sequence>
<dbReference type="EMBL" id="QXFV01000285">
    <property type="protein sequence ID" value="KAE9042536.1"/>
    <property type="molecule type" value="Genomic_DNA"/>
</dbReference>
<organism evidence="2 3">
    <name type="scientific">Phytophthora rubi</name>
    <dbReference type="NCBI Taxonomy" id="129364"/>
    <lineage>
        <taxon>Eukaryota</taxon>
        <taxon>Sar</taxon>
        <taxon>Stramenopiles</taxon>
        <taxon>Oomycota</taxon>
        <taxon>Peronosporomycetes</taxon>
        <taxon>Peronosporales</taxon>
        <taxon>Peronosporaceae</taxon>
        <taxon>Phytophthora</taxon>
    </lineage>
</organism>
<reference evidence="3 4" key="1">
    <citation type="submission" date="2018-09" db="EMBL/GenBank/DDBJ databases">
        <title>Genomic investigation of the strawberry pathogen Phytophthora fragariae indicates pathogenicity is determined by transcriptional variation in three key races.</title>
        <authorList>
            <person name="Adams T.M."/>
            <person name="Armitage A.D."/>
            <person name="Sobczyk M.K."/>
            <person name="Bates H.J."/>
            <person name="Dunwell J.M."/>
            <person name="Nellist C.F."/>
            <person name="Harrison R.J."/>
        </authorList>
    </citation>
    <scope>NUCLEOTIDE SEQUENCE [LARGE SCALE GENOMIC DNA]</scope>
    <source>
        <strain evidence="2 3">SCRP249</strain>
        <strain evidence="1 4">SCRP324</strain>
    </source>
</reference>
<comment type="caution">
    <text evidence="2">The sequence shown here is derived from an EMBL/GenBank/DDBJ whole genome shotgun (WGS) entry which is preliminary data.</text>
</comment>
<name>A0A6A3NG31_9STRA</name>
<gene>
    <name evidence="2" type="ORF">PR001_g6153</name>
    <name evidence="1" type="ORF">PR002_g6584</name>
</gene>
<proteinExistence type="predicted"/>
<dbReference type="Proteomes" id="UP000429607">
    <property type="component" value="Unassembled WGS sequence"/>
</dbReference>
<protein>
    <submittedName>
        <fullName evidence="2">Uncharacterized protein</fullName>
    </submittedName>
</protein>
<evidence type="ECO:0000313" key="1">
    <source>
        <dbReference type="EMBL" id="KAE9037419.1"/>
    </source>
</evidence>
<accession>A0A6A3NG31</accession>